<accession>A0ACB8RFB1</accession>
<comment type="caution">
    <text evidence="1">The sequence shown here is derived from an EMBL/GenBank/DDBJ whole genome shotgun (WGS) entry which is preliminary data.</text>
</comment>
<keyword evidence="2" id="KW-1185">Reference proteome</keyword>
<reference evidence="1" key="2">
    <citation type="journal article" date="2022" name="New Phytol.">
        <title>Evolutionary transition to the ectomycorrhizal habit in the genomes of a hyperdiverse lineage of mushroom-forming fungi.</title>
        <authorList>
            <person name="Looney B."/>
            <person name="Miyauchi S."/>
            <person name="Morin E."/>
            <person name="Drula E."/>
            <person name="Courty P.E."/>
            <person name="Kohler A."/>
            <person name="Kuo A."/>
            <person name="LaButti K."/>
            <person name="Pangilinan J."/>
            <person name="Lipzen A."/>
            <person name="Riley R."/>
            <person name="Andreopoulos W."/>
            <person name="He G."/>
            <person name="Johnson J."/>
            <person name="Nolan M."/>
            <person name="Tritt A."/>
            <person name="Barry K.W."/>
            <person name="Grigoriev I.V."/>
            <person name="Nagy L.G."/>
            <person name="Hibbett D."/>
            <person name="Henrissat B."/>
            <person name="Matheny P.B."/>
            <person name="Labbe J."/>
            <person name="Martin F.M."/>
        </authorList>
    </citation>
    <scope>NUCLEOTIDE SEQUENCE</scope>
    <source>
        <strain evidence="1">FP105234-sp</strain>
    </source>
</reference>
<evidence type="ECO:0000313" key="1">
    <source>
        <dbReference type="EMBL" id="KAI0042909.1"/>
    </source>
</evidence>
<proteinExistence type="predicted"/>
<protein>
    <submittedName>
        <fullName evidence="1">Cytochrome P450</fullName>
    </submittedName>
</protein>
<reference evidence="1" key="1">
    <citation type="submission" date="2021-02" db="EMBL/GenBank/DDBJ databases">
        <authorList>
            <consortium name="DOE Joint Genome Institute"/>
            <person name="Ahrendt S."/>
            <person name="Looney B.P."/>
            <person name="Miyauchi S."/>
            <person name="Morin E."/>
            <person name="Drula E."/>
            <person name="Courty P.E."/>
            <person name="Chicoki N."/>
            <person name="Fauchery L."/>
            <person name="Kohler A."/>
            <person name="Kuo A."/>
            <person name="Labutti K."/>
            <person name="Pangilinan J."/>
            <person name="Lipzen A."/>
            <person name="Riley R."/>
            <person name="Andreopoulos W."/>
            <person name="He G."/>
            <person name="Johnson J."/>
            <person name="Barry K.W."/>
            <person name="Grigoriev I.V."/>
            <person name="Nagy L."/>
            <person name="Hibbett D."/>
            <person name="Henrissat B."/>
            <person name="Matheny P.B."/>
            <person name="Labbe J."/>
            <person name="Martin F."/>
        </authorList>
    </citation>
    <scope>NUCLEOTIDE SEQUENCE</scope>
    <source>
        <strain evidence="1">FP105234-sp</strain>
    </source>
</reference>
<dbReference type="Proteomes" id="UP000814033">
    <property type="component" value="Unassembled WGS sequence"/>
</dbReference>
<organism evidence="1 2">
    <name type="scientific">Auriscalpium vulgare</name>
    <dbReference type="NCBI Taxonomy" id="40419"/>
    <lineage>
        <taxon>Eukaryota</taxon>
        <taxon>Fungi</taxon>
        <taxon>Dikarya</taxon>
        <taxon>Basidiomycota</taxon>
        <taxon>Agaricomycotina</taxon>
        <taxon>Agaricomycetes</taxon>
        <taxon>Russulales</taxon>
        <taxon>Auriscalpiaceae</taxon>
        <taxon>Auriscalpium</taxon>
    </lineage>
</organism>
<sequence>MAALFERRGSKYSGRIVPAMLELARYDAWFITVMQPNSQSWRTGRRSLDRKLHPKALIRYQPTMEKKAREFVKRLLLEPDNFVQHIQLLAGGSIMAIAYGQDVQSADDELLQDTKAAFNVAMVSLTPGGFLIDNLPFLRHIPAWVPYLSYRPIARDAYNAGQRSFRGPWNAVKDELAKGTARQSVAREEILEHQPFEPEDELYIAGAIGTMFAGGSDTTTSVFETFFLMLALYPDVQARAQTEIDAITGGERLPSFADRPVLPYIDAVCKELLRWRVVTPLGAPHATSEDDIYEGYFIPKGTLVIPNVWSMLNDPAVYPDPETFNPERFLTDDGQFKDDPGLGVVFGGGKRICPGRFIVDNTLFISIAMVLSVCAVGQKDDGKYGSLERNEHMGSGLICFPQPFSCTIVPRSKKAAEIVVSAVTESSDQ</sequence>
<evidence type="ECO:0000313" key="2">
    <source>
        <dbReference type="Proteomes" id="UP000814033"/>
    </source>
</evidence>
<gene>
    <name evidence="1" type="ORF">FA95DRAFT_1563850</name>
</gene>
<name>A0ACB8RFB1_9AGAM</name>
<dbReference type="EMBL" id="MU276042">
    <property type="protein sequence ID" value="KAI0042909.1"/>
    <property type="molecule type" value="Genomic_DNA"/>
</dbReference>